<evidence type="ECO:0000256" key="4">
    <source>
        <dbReference type="ARBA" id="ARBA00022801"/>
    </source>
</evidence>
<evidence type="ECO:0000313" key="8">
    <source>
        <dbReference type="EMBL" id="MFC4024982.1"/>
    </source>
</evidence>
<dbReference type="SUPFAM" id="SSF141986">
    <property type="entry name" value="LD-carboxypeptidase A C-terminal domain-like"/>
    <property type="match status" value="1"/>
</dbReference>
<dbReference type="InterPro" id="IPR040449">
    <property type="entry name" value="Peptidase_S66_N"/>
</dbReference>
<gene>
    <name evidence="8" type="ORF">ACFOUV_14405</name>
</gene>
<dbReference type="InterPro" id="IPR029062">
    <property type="entry name" value="Class_I_gatase-like"/>
</dbReference>
<dbReference type="InterPro" id="IPR040921">
    <property type="entry name" value="Peptidase_S66C"/>
</dbReference>
<evidence type="ECO:0000259" key="6">
    <source>
        <dbReference type="Pfam" id="PF02016"/>
    </source>
</evidence>
<feature type="domain" description="LD-carboxypeptidase N-terminal" evidence="6">
    <location>
        <begin position="13"/>
        <end position="129"/>
    </location>
</feature>
<accession>A0ABV8GYN3</accession>
<dbReference type="InterPro" id="IPR027461">
    <property type="entry name" value="Carboxypeptidase_A_C_sf"/>
</dbReference>
<dbReference type="CDD" id="cd07025">
    <property type="entry name" value="Peptidase_S66"/>
    <property type="match status" value="1"/>
</dbReference>
<dbReference type="Gene3D" id="3.40.50.10740">
    <property type="entry name" value="Class I glutamine amidotransferase-like"/>
    <property type="match status" value="1"/>
</dbReference>
<dbReference type="RefSeq" id="WP_379497482.1">
    <property type="nucleotide sequence ID" value="NZ_JBHSAO010000011.1"/>
</dbReference>
<organism evidence="8 9">
    <name type="scientific">Oceanobacillus longus</name>
    <dbReference type="NCBI Taxonomy" id="930120"/>
    <lineage>
        <taxon>Bacteria</taxon>
        <taxon>Bacillati</taxon>
        <taxon>Bacillota</taxon>
        <taxon>Bacilli</taxon>
        <taxon>Bacillales</taxon>
        <taxon>Bacillaceae</taxon>
        <taxon>Oceanobacillus</taxon>
    </lineage>
</organism>
<evidence type="ECO:0000313" key="9">
    <source>
        <dbReference type="Proteomes" id="UP001595772"/>
    </source>
</evidence>
<dbReference type="InterPro" id="IPR027478">
    <property type="entry name" value="LdcA_N"/>
</dbReference>
<reference evidence="9" key="1">
    <citation type="journal article" date="2019" name="Int. J. Syst. Evol. Microbiol.">
        <title>The Global Catalogue of Microorganisms (GCM) 10K type strain sequencing project: providing services to taxonomists for standard genome sequencing and annotation.</title>
        <authorList>
            <consortium name="The Broad Institute Genomics Platform"/>
            <consortium name="The Broad Institute Genome Sequencing Center for Infectious Disease"/>
            <person name="Wu L."/>
            <person name="Ma J."/>
        </authorList>
    </citation>
    <scope>NUCLEOTIDE SEQUENCE [LARGE SCALE GENOMIC DNA]</scope>
    <source>
        <strain evidence="9">IBRC-M 10703</strain>
    </source>
</reference>
<dbReference type="Gene3D" id="3.50.30.60">
    <property type="entry name" value="LD-carboxypeptidase A C-terminal domain-like"/>
    <property type="match status" value="1"/>
</dbReference>
<dbReference type="PIRSF" id="PIRSF028757">
    <property type="entry name" value="LD-carboxypeptidase"/>
    <property type="match status" value="1"/>
</dbReference>
<dbReference type="Pfam" id="PF02016">
    <property type="entry name" value="Peptidase_S66"/>
    <property type="match status" value="1"/>
</dbReference>
<keyword evidence="5" id="KW-0720">Serine protease</keyword>
<dbReference type="Pfam" id="PF17676">
    <property type="entry name" value="Peptidase_S66C"/>
    <property type="match status" value="1"/>
</dbReference>
<evidence type="ECO:0000256" key="2">
    <source>
        <dbReference type="ARBA" id="ARBA00022645"/>
    </source>
</evidence>
<evidence type="ECO:0000256" key="5">
    <source>
        <dbReference type="ARBA" id="ARBA00022825"/>
    </source>
</evidence>
<name>A0ABV8GYN3_9BACI</name>
<dbReference type="Proteomes" id="UP001595772">
    <property type="component" value="Unassembled WGS sequence"/>
</dbReference>
<keyword evidence="4" id="KW-0378">Hydrolase</keyword>
<dbReference type="PANTHER" id="PTHR30237">
    <property type="entry name" value="MURAMOYLTETRAPEPTIDE CARBOXYPEPTIDASE"/>
    <property type="match status" value="1"/>
</dbReference>
<dbReference type="EMBL" id="JBHSAO010000011">
    <property type="protein sequence ID" value="MFC4024982.1"/>
    <property type="molecule type" value="Genomic_DNA"/>
</dbReference>
<evidence type="ECO:0000256" key="3">
    <source>
        <dbReference type="ARBA" id="ARBA00022670"/>
    </source>
</evidence>
<comment type="similarity">
    <text evidence="1">Belongs to the peptidase S66 family.</text>
</comment>
<dbReference type="SUPFAM" id="SSF52317">
    <property type="entry name" value="Class I glutamine amidotransferase-like"/>
    <property type="match status" value="1"/>
</dbReference>
<evidence type="ECO:0000256" key="1">
    <source>
        <dbReference type="ARBA" id="ARBA00010233"/>
    </source>
</evidence>
<feature type="domain" description="LD-carboxypeptidase C-terminal" evidence="7">
    <location>
        <begin position="177"/>
        <end position="291"/>
    </location>
</feature>
<evidence type="ECO:0000259" key="7">
    <source>
        <dbReference type="Pfam" id="PF17676"/>
    </source>
</evidence>
<sequence length="305" mass="33773">MIRPTRLKKGDKIGVIAPAGPPDLEKLNKAIPFFENIGLHVKLGKNIKEVRGYLAGTDEQRLEDFHDMIADRKIKAIIFARGGYGTGRLIDQINYNLIKRNPKIIWGYSDITYLHTAIRQQTDLITFHGPMLASDVAKDEFDAFTGGLFQQLFEPTELSYREKINPLKAYAAGKAHGQLVGGNLSLLISTLGTPYEINTKDKLVLLEDIGEEPYRIDSMLNQLRLAGKLLDAAGIVIGDFAESATNLSSSLTMHQVFEDYFTDFNGPVLSGFKIGHCFPNFSVPLGANAKLSTEDRTFVIEPGVK</sequence>
<protein>
    <submittedName>
        <fullName evidence="8">LD-carboxypeptidase</fullName>
    </submittedName>
</protein>
<dbReference type="InterPro" id="IPR003507">
    <property type="entry name" value="S66_fam"/>
</dbReference>
<keyword evidence="2" id="KW-0121">Carboxypeptidase</keyword>
<comment type="caution">
    <text evidence="8">The sequence shown here is derived from an EMBL/GenBank/DDBJ whole genome shotgun (WGS) entry which is preliminary data.</text>
</comment>
<keyword evidence="9" id="KW-1185">Reference proteome</keyword>
<proteinExistence type="inferred from homology"/>
<keyword evidence="3" id="KW-0645">Protease</keyword>
<dbReference type="PANTHER" id="PTHR30237:SF2">
    <property type="entry name" value="MUREIN TETRAPEPTIDE CARBOXYPEPTIDASE"/>
    <property type="match status" value="1"/>
</dbReference>